<evidence type="ECO:0000259" key="2">
    <source>
        <dbReference type="Pfam" id="PF13796"/>
    </source>
</evidence>
<dbReference type="Proteomes" id="UP000184452">
    <property type="component" value="Unassembled WGS sequence"/>
</dbReference>
<evidence type="ECO:0000313" key="4">
    <source>
        <dbReference type="Proteomes" id="UP000184452"/>
    </source>
</evidence>
<feature type="transmembrane region" description="Helical" evidence="1">
    <location>
        <begin position="122"/>
        <end position="147"/>
    </location>
</feature>
<gene>
    <name evidence="3" type="ORF">SAMN05421803_11161</name>
</gene>
<evidence type="ECO:0000313" key="3">
    <source>
        <dbReference type="EMBL" id="SHJ90687.1"/>
    </source>
</evidence>
<keyword evidence="1" id="KW-1133">Transmembrane helix</keyword>
<dbReference type="STRING" id="758803.SAMN05421803_11161"/>
<dbReference type="InterPro" id="IPR025828">
    <property type="entry name" value="Put_sensor_dom"/>
</dbReference>
<protein>
    <submittedName>
        <fullName evidence="3">Putative sensor</fullName>
    </submittedName>
</protein>
<evidence type="ECO:0000256" key="1">
    <source>
        <dbReference type="SAM" id="Phobius"/>
    </source>
</evidence>
<accession>A0A1M6N4S7</accession>
<reference evidence="3 4" key="1">
    <citation type="submission" date="2016-11" db="EMBL/GenBank/DDBJ databases">
        <authorList>
            <person name="Jaros S."/>
            <person name="Januszkiewicz K."/>
            <person name="Wedrychowicz H."/>
        </authorList>
    </citation>
    <scope>NUCLEOTIDE SEQUENCE [LARGE SCALE GENOMIC DNA]</scope>
    <source>
        <strain evidence="3 4">CGMCC 4.5723</strain>
    </source>
</reference>
<feature type="domain" description="Putative sensor" evidence="2">
    <location>
        <begin position="19"/>
        <end position="204"/>
    </location>
</feature>
<dbReference type="EMBL" id="FQZK01000011">
    <property type="protein sequence ID" value="SHJ90687.1"/>
    <property type="molecule type" value="Genomic_DNA"/>
</dbReference>
<organism evidence="3 4">
    <name type="scientific">Nocardiopsis flavescens</name>
    <dbReference type="NCBI Taxonomy" id="758803"/>
    <lineage>
        <taxon>Bacteria</taxon>
        <taxon>Bacillati</taxon>
        <taxon>Actinomycetota</taxon>
        <taxon>Actinomycetes</taxon>
        <taxon>Streptosporangiales</taxon>
        <taxon>Nocardiopsidaceae</taxon>
        <taxon>Nocardiopsis</taxon>
    </lineage>
</organism>
<keyword evidence="1" id="KW-0472">Membrane</keyword>
<feature type="transmembrane region" description="Helical" evidence="1">
    <location>
        <begin position="167"/>
        <end position="193"/>
    </location>
</feature>
<feature type="transmembrane region" description="Helical" evidence="1">
    <location>
        <begin position="20"/>
        <end position="39"/>
    </location>
</feature>
<feature type="transmembrane region" description="Helical" evidence="1">
    <location>
        <begin position="45"/>
        <end position="65"/>
    </location>
</feature>
<proteinExistence type="predicted"/>
<dbReference type="OrthoDB" id="5183772at2"/>
<dbReference type="Pfam" id="PF13796">
    <property type="entry name" value="Sensor"/>
    <property type="match status" value="1"/>
</dbReference>
<dbReference type="RefSeq" id="WP_073380570.1">
    <property type="nucleotide sequence ID" value="NZ_FQZK01000011.1"/>
</dbReference>
<sequence length="226" mass="23397">MDAQTLPRLTSRLLADTRYALLGLPLAVVSFSLVLTGLAAGLGSAVAGVGLFLLAGTLYAARGLAHAERVRLADLTGGPVLRAPYRAPAPGAGPLRRALAPLGCGRSRLEALHAVVRLPVSLVSFVFTAVWWAGALAGLLSPLWGWSLYTVPGYTDAGSLVSAEHPLVATTLLHMAAGALFLVSLPPVVHACAHAEALLGRMLLLAPQDPRVRVYTAPEARVPAGV</sequence>
<dbReference type="AlphaFoldDB" id="A0A1M6N4S7"/>
<keyword evidence="1" id="KW-0812">Transmembrane</keyword>
<keyword evidence="4" id="KW-1185">Reference proteome</keyword>
<name>A0A1M6N4S7_9ACTN</name>